<dbReference type="Pfam" id="PF00501">
    <property type="entry name" value="AMP-binding"/>
    <property type="match status" value="1"/>
</dbReference>
<comment type="caution">
    <text evidence="5">The sequence shown here is derived from an EMBL/GenBank/DDBJ whole genome shotgun (WGS) entry which is preliminary data.</text>
</comment>
<evidence type="ECO:0000256" key="1">
    <source>
        <dbReference type="ARBA" id="ARBA00006432"/>
    </source>
</evidence>
<dbReference type="Gene3D" id="3.40.50.12780">
    <property type="entry name" value="N-terminal domain of ligase-like"/>
    <property type="match status" value="1"/>
</dbReference>
<dbReference type="InterPro" id="IPR000873">
    <property type="entry name" value="AMP-dep_synth/lig_dom"/>
</dbReference>
<accession>A0A919QG94</accession>
<dbReference type="Proteomes" id="UP000640052">
    <property type="component" value="Unassembled WGS sequence"/>
</dbReference>
<feature type="domain" description="AMP-dependent synthetase/ligase" evidence="3">
    <location>
        <begin position="16"/>
        <end position="383"/>
    </location>
</feature>
<feature type="domain" description="AMP-binding enzyme C-terminal" evidence="4">
    <location>
        <begin position="433"/>
        <end position="508"/>
    </location>
</feature>
<comment type="similarity">
    <text evidence="1">Belongs to the ATP-dependent AMP-binding enzyme family.</text>
</comment>
<evidence type="ECO:0000259" key="4">
    <source>
        <dbReference type="Pfam" id="PF13193"/>
    </source>
</evidence>
<gene>
    <name evidence="5" type="primary">fadD_2</name>
    <name evidence="5" type="ORF">Aph01nite_68690</name>
</gene>
<dbReference type="InterPro" id="IPR020845">
    <property type="entry name" value="AMP-binding_CS"/>
</dbReference>
<name>A0A919QG94_9ACTN</name>
<dbReference type="InterPro" id="IPR042099">
    <property type="entry name" value="ANL_N_sf"/>
</dbReference>
<evidence type="ECO:0000313" key="5">
    <source>
        <dbReference type="EMBL" id="GIH28559.1"/>
    </source>
</evidence>
<dbReference type="InterPro" id="IPR045851">
    <property type="entry name" value="AMP-bd_C_sf"/>
</dbReference>
<dbReference type="FunFam" id="3.30.300.30:FF:000008">
    <property type="entry name" value="2,3-dihydroxybenzoate-AMP ligase"/>
    <property type="match status" value="1"/>
</dbReference>
<protein>
    <submittedName>
        <fullName evidence="5">Long-chain-fatty-acid--CoA ligase</fullName>
    </submittedName>
</protein>
<keyword evidence="2 5" id="KW-0436">Ligase</keyword>
<evidence type="ECO:0000313" key="6">
    <source>
        <dbReference type="Proteomes" id="UP000640052"/>
    </source>
</evidence>
<sequence length="515" mass="56461">MPRWNYVGMLNLSIVLEDSARETPDRTAVVFGDLRLPYSFVDSVACQVANLLVSRGIGKGDRVAIACPNLPYFPFVYFGILKSGATVVPLNVLLQSREIAYHLADSEAKALFCFEGTPELPLGERGRAGFDESSAEHFFVLPATPLATESPYGESLWAALDGLPTTFESARTAPDDTAVILYTSGTTGQPKGAELSHQNMLVNAMISDEMYPRQPHDVYLGALPLFHSFGQTVIMNAGFRRRATLVLMPRFEPVEALRLMNAEGVTLFAGVPTMYWALLTTLHGGGSETPTALATAIAGGSALPVEVLKDFEKTFNVPIMEGYGLSETSPVASFNQLGKVAKPGSIGTPVWGVEMKLIDSDWGTVDDVGEIAIRGHNVMKGYYNRPEATGEVMRDGWFRTGDVARRDEDGYYFIIDRAKDMIIRGGFNVYPREVEEVLMTHEAVSLAAVVGVPHDSHGEEVKAYIIRTAGVSVTEEELIAWSREAMAAYKYPRIVEFRDELPMTATGKILKRELR</sequence>
<dbReference type="SUPFAM" id="SSF56801">
    <property type="entry name" value="Acetyl-CoA synthetase-like"/>
    <property type="match status" value="1"/>
</dbReference>
<dbReference type="PANTHER" id="PTHR43767">
    <property type="entry name" value="LONG-CHAIN-FATTY-ACID--COA LIGASE"/>
    <property type="match status" value="1"/>
</dbReference>
<dbReference type="Gene3D" id="3.30.300.30">
    <property type="match status" value="1"/>
</dbReference>
<reference evidence="5" key="1">
    <citation type="submission" date="2021-01" db="EMBL/GenBank/DDBJ databases">
        <title>Whole genome shotgun sequence of Acrocarpospora phusangensis NBRC 108782.</title>
        <authorList>
            <person name="Komaki H."/>
            <person name="Tamura T."/>
        </authorList>
    </citation>
    <scope>NUCLEOTIDE SEQUENCE</scope>
    <source>
        <strain evidence="5">NBRC 108782</strain>
    </source>
</reference>
<dbReference type="PROSITE" id="PS00455">
    <property type="entry name" value="AMP_BINDING"/>
    <property type="match status" value="1"/>
</dbReference>
<dbReference type="InterPro" id="IPR025110">
    <property type="entry name" value="AMP-bd_C"/>
</dbReference>
<dbReference type="GO" id="GO:0016877">
    <property type="term" value="F:ligase activity, forming carbon-sulfur bonds"/>
    <property type="evidence" value="ECO:0007669"/>
    <property type="project" value="UniProtKB-ARBA"/>
</dbReference>
<dbReference type="AlphaFoldDB" id="A0A919QG94"/>
<evidence type="ECO:0000256" key="2">
    <source>
        <dbReference type="ARBA" id="ARBA00022598"/>
    </source>
</evidence>
<organism evidence="5 6">
    <name type="scientific">Acrocarpospora phusangensis</name>
    <dbReference type="NCBI Taxonomy" id="1070424"/>
    <lineage>
        <taxon>Bacteria</taxon>
        <taxon>Bacillati</taxon>
        <taxon>Actinomycetota</taxon>
        <taxon>Actinomycetes</taxon>
        <taxon>Streptosporangiales</taxon>
        <taxon>Streptosporangiaceae</taxon>
        <taxon>Acrocarpospora</taxon>
    </lineage>
</organism>
<keyword evidence="6" id="KW-1185">Reference proteome</keyword>
<evidence type="ECO:0000259" key="3">
    <source>
        <dbReference type="Pfam" id="PF00501"/>
    </source>
</evidence>
<dbReference type="PANTHER" id="PTHR43767:SF12">
    <property type="entry name" value="AMP-DEPENDENT SYNTHETASE AND LIGASE"/>
    <property type="match status" value="1"/>
</dbReference>
<proteinExistence type="inferred from homology"/>
<dbReference type="EMBL" id="BOOA01000085">
    <property type="protein sequence ID" value="GIH28559.1"/>
    <property type="molecule type" value="Genomic_DNA"/>
</dbReference>
<dbReference type="Pfam" id="PF13193">
    <property type="entry name" value="AMP-binding_C"/>
    <property type="match status" value="1"/>
</dbReference>
<dbReference type="InterPro" id="IPR050237">
    <property type="entry name" value="ATP-dep_AMP-bd_enzyme"/>
</dbReference>
<dbReference type="CDD" id="cd05936">
    <property type="entry name" value="FC-FACS_FadD_like"/>
    <property type="match status" value="1"/>
</dbReference>